<keyword evidence="2" id="KW-1185">Reference proteome</keyword>
<comment type="caution">
    <text evidence="1">The sequence shown here is derived from an EMBL/GenBank/DDBJ whole genome shotgun (WGS) entry which is preliminary data.</text>
</comment>
<name>A0A094YWZ7_9PROT</name>
<proteinExistence type="predicted"/>
<evidence type="ECO:0000313" key="1">
    <source>
        <dbReference type="EMBL" id="KGB25184.1"/>
    </source>
</evidence>
<reference evidence="1 2" key="1">
    <citation type="submission" date="2014-06" db="EMBL/GenBank/DDBJ databases">
        <title>Functional and comparative genomic analyses of the Drosophila gut microbiota identify candidate symbiosis factors.</title>
        <authorList>
            <person name="Newell P.D."/>
            <person name="Chaston J.M."/>
            <person name="Douglas A.E."/>
        </authorList>
    </citation>
    <scope>NUCLEOTIDE SEQUENCE [LARGE SCALE GENOMIC DNA]</scope>
    <source>
        <strain evidence="1 2">DmCS_006</strain>
    </source>
</reference>
<dbReference type="EMBL" id="JOKM01000021">
    <property type="protein sequence ID" value="KGB25184.1"/>
    <property type="molecule type" value="Genomic_DNA"/>
</dbReference>
<sequence>MPVSASPAALACGDVVRTSHTRWVIMHHQGTHLLLCPLQPAGAPRHRADVPLPWQDGLHLGCMGDYVVQCRPVRRLAGQGMQKIGTLSRSCFRHARAALATELLQRRTETPHKAPYALAASHVRLPRHPLHIVFS</sequence>
<gene>
    <name evidence="1" type="ORF">AtDm6_0865</name>
</gene>
<protein>
    <submittedName>
        <fullName evidence="1">Uncharacterized protein</fullName>
    </submittedName>
</protein>
<dbReference type="RefSeq" id="WP_052051194.1">
    <property type="nucleotide sequence ID" value="NZ_JACAOJ010000002.1"/>
</dbReference>
<dbReference type="AlphaFoldDB" id="A0A094YWZ7"/>
<organism evidence="1 2">
    <name type="scientific">Acetobacter tropicalis</name>
    <dbReference type="NCBI Taxonomy" id="104102"/>
    <lineage>
        <taxon>Bacteria</taxon>
        <taxon>Pseudomonadati</taxon>
        <taxon>Pseudomonadota</taxon>
        <taxon>Alphaproteobacteria</taxon>
        <taxon>Acetobacterales</taxon>
        <taxon>Acetobacteraceae</taxon>
        <taxon>Acetobacter</taxon>
    </lineage>
</organism>
<accession>A0A094YWZ7</accession>
<dbReference type="Proteomes" id="UP000029448">
    <property type="component" value="Unassembled WGS sequence"/>
</dbReference>
<dbReference type="PATRIC" id="fig|104102.7.peg.856"/>
<dbReference type="GeneID" id="89477696"/>
<evidence type="ECO:0000313" key="2">
    <source>
        <dbReference type="Proteomes" id="UP000029448"/>
    </source>
</evidence>